<protein>
    <recommendedName>
        <fullName evidence="1">Class II Histidinyl-tRNA synthetase (HisRS)-like catalytic core domain-containing protein</fullName>
    </recommendedName>
</protein>
<dbReference type="PANTHER" id="PTHR43707:SF1">
    <property type="entry name" value="HISTIDINE--TRNA LIGASE, MITOCHONDRIAL-RELATED"/>
    <property type="match status" value="1"/>
</dbReference>
<dbReference type="EMBL" id="BARS01000101">
    <property type="protein sequence ID" value="GAF71843.1"/>
    <property type="molecule type" value="Genomic_DNA"/>
</dbReference>
<reference evidence="2" key="1">
    <citation type="journal article" date="2014" name="Front. Microbiol.">
        <title>High frequency of phylogenetically diverse reductive dehalogenase-homologous genes in deep subseafloor sedimentary metagenomes.</title>
        <authorList>
            <person name="Kawai M."/>
            <person name="Futagami T."/>
            <person name="Toyoda A."/>
            <person name="Takaki Y."/>
            <person name="Nishi S."/>
            <person name="Hori S."/>
            <person name="Arai W."/>
            <person name="Tsubouchi T."/>
            <person name="Morono Y."/>
            <person name="Uchiyama I."/>
            <person name="Ito T."/>
            <person name="Fujiyama A."/>
            <person name="Inagaki F."/>
            <person name="Takami H."/>
        </authorList>
    </citation>
    <scope>NUCLEOTIDE SEQUENCE</scope>
    <source>
        <strain evidence="2">Expedition CK06-06</strain>
    </source>
</reference>
<dbReference type="InterPro" id="IPR041715">
    <property type="entry name" value="HisRS-like_core"/>
</dbReference>
<feature type="non-terminal residue" evidence="2">
    <location>
        <position position="1"/>
    </location>
</feature>
<sequence>TQPRGEVELILLACQTLERLGLGPVEVRLFHPGIVRSVLAQAGLERADQVRVYDRILDGDLTALAELEERLPSLGAPLRLLFEGEGAGSAYLANLGSAFQKAVPQMVRPLEELATLVDTLSALGCRCQVAAALVGSFEYYTGTVFQFVADGERVGGGGRYDGLIALAGGPDVAASGFALDATKLARLLPSLGEATPRQEAICVRPASDRADVVATAFAAIGPLQGLGLRTEVALVRDAPSACRWEVTVKPSAEGIGYSLRDSTKKRRRTFAKLDDLLAALEATGGVP</sequence>
<organism evidence="2">
    <name type="scientific">marine sediment metagenome</name>
    <dbReference type="NCBI Taxonomy" id="412755"/>
    <lineage>
        <taxon>unclassified sequences</taxon>
        <taxon>metagenomes</taxon>
        <taxon>ecological metagenomes</taxon>
    </lineage>
</organism>
<gene>
    <name evidence="2" type="ORF">S01H1_00300</name>
</gene>
<accession>X0RSU5</accession>
<dbReference type="GO" id="GO:0006427">
    <property type="term" value="P:histidyl-tRNA aminoacylation"/>
    <property type="evidence" value="ECO:0007669"/>
    <property type="project" value="TreeGrafter"/>
</dbReference>
<dbReference type="PANTHER" id="PTHR43707">
    <property type="entry name" value="HISTIDYL-TRNA SYNTHETASE"/>
    <property type="match status" value="1"/>
</dbReference>
<dbReference type="Pfam" id="PF13393">
    <property type="entry name" value="tRNA-synt_His"/>
    <property type="match status" value="1"/>
</dbReference>
<evidence type="ECO:0000259" key="1">
    <source>
        <dbReference type="Pfam" id="PF13393"/>
    </source>
</evidence>
<dbReference type="InterPro" id="IPR045864">
    <property type="entry name" value="aa-tRNA-synth_II/BPL/LPL"/>
</dbReference>
<proteinExistence type="predicted"/>
<dbReference type="Gene3D" id="3.30.930.10">
    <property type="entry name" value="Bira Bifunctional Protein, Domain 2"/>
    <property type="match status" value="1"/>
</dbReference>
<comment type="caution">
    <text evidence="2">The sequence shown here is derived from an EMBL/GenBank/DDBJ whole genome shotgun (WGS) entry which is preliminary data.</text>
</comment>
<name>X0RSU5_9ZZZZ</name>
<dbReference type="GO" id="GO:0005737">
    <property type="term" value="C:cytoplasm"/>
    <property type="evidence" value="ECO:0007669"/>
    <property type="project" value="InterPro"/>
</dbReference>
<dbReference type="SUPFAM" id="SSF55681">
    <property type="entry name" value="Class II aaRS and biotin synthetases"/>
    <property type="match status" value="1"/>
</dbReference>
<evidence type="ECO:0000313" key="2">
    <source>
        <dbReference type="EMBL" id="GAF71843.1"/>
    </source>
</evidence>
<feature type="domain" description="Class II Histidinyl-tRNA synthetase (HisRS)-like catalytic core" evidence="1">
    <location>
        <begin position="4"/>
        <end position="183"/>
    </location>
</feature>
<dbReference type="InterPro" id="IPR004516">
    <property type="entry name" value="HisRS/HisZ"/>
</dbReference>
<dbReference type="GO" id="GO:0004821">
    <property type="term" value="F:histidine-tRNA ligase activity"/>
    <property type="evidence" value="ECO:0007669"/>
    <property type="project" value="TreeGrafter"/>
</dbReference>
<dbReference type="AlphaFoldDB" id="X0RSU5"/>